<dbReference type="EMBL" id="UINC01017661">
    <property type="protein sequence ID" value="SVA73494.1"/>
    <property type="molecule type" value="Genomic_DNA"/>
</dbReference>
<protein>
    <submittedName>
        <fullName evidence="1">Uncharacterized protein</fullName>
    </submittedName>
</protein>
<evidence type="ECO:0000313" key="1">
    <source>
        <dbReference type="EMBL" id="SVA73494.1"/>
    </source>
</evidence>
<organism evidence="1">
    <name type="scientific">marine metagenome</name>
    <dbReference type="NCBI Taxonomy" id="408172"/>
    <lineage>
        <taxon>unclassified sequences</taxon>
        <taxon>metagenomes</taxon>
        <taxon>ecological metagenomes</taxon>
    </lineage>
</organism>
<reference evidence="1" key="1">
    <citation type="submission" date="2018-05" db="EMBL/GenBank/DDBJ databases">
        <authorList>
            <person name="Lanie J.A."/>
            <person name="Ng W.-L."/>
            <person name="Kazmierczak K.M."/>
            <person name="Andrzejewski T.M."/>
            <person name="Davidsen T.M."/>
            <person name="Wayne K.J."/>
            <person name="Tettelin H."/>
            <person name="Glass J.I."/>
            <person name="Rusch D."/>
            <person name="Podicherti R."/>
            <person name="Tsui H.-C.T."/>
            <person name="Winkler M.E."/>
        </authorList>
    </citation>
    <scope>NUCLEOTIDE SEQUENCE</scope>
</reference>
<accession>A0A381Y912</accession>
<sequence>MTHLRIRKKLFGNASINGGVVRTKQNKNALNLLSRLLCIQLPSFMEYSTFPFLIRSTEAREWMLSKPGMAVTDLR</sequence>
<name>A0A381Y912_9ZZZZ</name>
<dbReference type="AlphaFoldDB" id="A0A381Y912"/>
<proteinExistence type="predicted"/>
<gene>
    <name evidence="1" type="ORF">METZ01_LOCUS126348</name>
</gene>